<name>A0A6M3IH98_9ZZZZ</name>
<evidence type="ECO:0000313" key="1">
    <source>
        <dbReference type="EMBL" id="QJA55852.1"/>
    </source>
</evidence>
<dbReference type="AlphaFoldDB" id="A0A6M3IH98"/>
<gene>
    <name evidence="1" type="ORF">MM415B01982_0009</name>
</gene>
<reference evidence="1" key="1">
    <citation type="submission" date="2020-03" db="EMBL/GenBank/DDBJ databases">
        <title>The deep terrestrial virosphere.</title>
        <authorList>
            <person name="Holmfeldt K."/>
            <person name="Nilsson E."/>
            <person name="Simone D."/>
            <person name="Lopez-Fernandez M."/>
            <person name="Wu X."/>
            <person name="de Brujin I."/>
            <person name="Lundin D."/>
            <person name="Andersson A."/>
            <person name="Bertilsson S."/>
            <person name="Dopson M."/>
        </authorList>
    </citation>
    <scope>NUCLEOTIDE SEQUENCE</scope>
    <source>
        <strain evidence="1">MM415B01982</strain>
    </source>
</reference>
<organism evidence="1">
    <name type="scientific">viral metagenome</name>
    <dbReference type="NCBI Taxonomy" id="1070528"/>
    <lineage>
        <taxon>unclassified sequences</taxon>
        <taxon>metagenomes</taxon>
        <taxon>organismal metagenomes</taxon>
    </lineage>
</organism>
<dbReference type="NCBIfam" id="TIGR04387">
    <property type="entry name" value="capsid_maj_N4"/>
    <property type="match status" value="1"/>
</dbReference>
<proteinExistence type="predicted"/>
<protein>
    <submittedName>
        <fullName evidence="1">Putative capsid protein</fullName>
    </submittedName>
</protein>
<sequence>MALPANTTTYDDISPRTRGKAVRKLLERGQHMMTTERFGQIDPQPKNSSLTRKWRRYHSLPRASAPLADGIPPTGHKLTHTDITASLEFYGDVVIITNTIQDTHEDAVLNECMTICGEQAAETIEETRINFLKAGSNVFYADGAASRATVASPMTRGDFRKIYRYFKKYKAREISEVIKASALVSTEPVEMAYFAMGHTDLDADIRGISGFVPKVQYSNSTRALPGEIGKIEQFRIILTAMFDPWLESGASGTTYLSGGVEVSAAASCDIYPLIFVARDSYAIVPLQGFGSVDIGVVNPGKKTKDDPLGQIGFVSWGTWQTGAILSQSWVARGECAATASPS</sequence>
<dbReference type="EMBL" id="MT141185">
    <property type="protein sequence ID" value="QJA55852.1"/>
    <property type="molecule type" value="Genomic_DNA"/>
</dbReference>
<accession>A0A6M3IH98</accession>